<comment type="catalytic activity">
    <reaction evidence="1 8">
        <text>Hydrolysis of terminal non-reducing beta-D-galactose residues in beta-D-galactosides.</text>
        <dbReference type="EC" id="3.2.1.23"/>
    </reaction>
</comment>
<dbReference type="Pfam" id="PF08532">
    <property type="entry name" value="Glyco_hydro_42M"/>
    <property type="match status" value="1"/>
</dbReference>
<dbReference type="InterPro" id="IPR013738">
    <property type="entry name" value="Beta_galactosidase_Trimer"/>
</dbReference>
<dbReference type="CDD" id="cd03143">
    <property type="entry name" value="A4_beta-galactosidase_middle_domain"/>
    <property type="match status" value="1"/>
</dbReference>
<reference evidence="11 12" key="1">
    <citation type="journal article" date="2022" name="Genome Biol. Evol.">
        <title>Host diet, physiology and behaviors set the stage for Lachnospiraceae cladogenesis.</title>
        <authorList>
            <person name="Vera-Ponce De Leon A."/>
            <person name="Schneider M."/>
            <person name="Jahnes B.C."/>
            <person name="Sadowski V."/>
            <person name="Camuy-Velez L.A."/>
            <person name="Duan J."/>
            <person name="Sabree Z.L."/>
        </authorList>
    </citation>
    <scope>NUCLEOTIDE SEQUENCE [LARGE SCALE GENOMIC DNA]</scope>
    <source>
        <strain evidence="11 12">PAL227</strain>
    </source>
</reference>
<keyword evidence="5 8" id="KW-0378">Hydrolase</keyword>
<evidence type="ECO:0000256" key="4">
    <source>
        <dbReference type="ARBA" id="ARBA00022723"/>
    </source>
</evidence>
<dbReference type="PANTHER" id="PTHR36447:SF2">
    <property type="entry name" value="BETA-GALACTOSIDASE YESZ"/>
    <property type="match status" value="1"/>
</dbReference>
<evidence type="ECO:0000313" key="12">
    <source>
        <dbReference type="Proteomes" id="UP001523565"/>
    </source>
</evidence>
<feature type="domain" description="Beta-galactosidase trimerisation" evidence="10">
    <location>
        <begin position="408"/>
        <end position="609"/>
    </location>
</feature>
<dbReference type="Gene3D" id="3.20.20.80">
    <property type="entry name" value="Glycosidases"/>
    <property type="match status" value="1"/>
</dbReference>
<dbReference type="Gene3D" id="3.40.50.880">
    <property type="match status" value="1"/>
</dbReference>
<feature type="domain" description="Glycoside hydrolase family 42 N-terminal" evidence="9">
    <location>
        <begin position="17"/>
        <end position="396"/>
    </location>
</feature>
<keyword evidence="12" id="KW-1185">Reference proteome</keyword>
<dbReference type="SUPFAM" id="SSF52317">
    <property type="entry name" value="Class I glutamine amidotransferase-like"/>
    <property type="match status" value="1"/>
</dbReference>
<evidence type="ECO:0000256" key="2">
    <source>
        <dbReference type="ARBA" id="ARBA00005940"/>
    </source>
</evidence>
<gene>
    <name evidence="11" type="ORF">NK118_09795</name>
</gene>
<evidence type="ECO:0000259" key="10">
    <source>
        <dbReference type="Pfam" id="PF08532"/>
    </source>
</evidence>
<accession>A0ABT1EIL1</accession>
<dbReference type="Pfam" id="PF02449">
    <property type="entry name" value="Glyco_hydro_42"/>
    <property type="match status" value="1"/>
</dbReference>
<name>A0ABT1EIL1_9FIRM</name>
<dbReference type="InterPro" id="IPR003476">
    <property type="entry name" value="Glyco_hydro_42"/>
</dbReference>
<dbReference type="EMBL" id="JAMZFV010000014">
    <property type="protein sequence ID" value="MCP1110542.1"/>
    <property type="molecule type" value="Genomic_DNA"/>
</dbReference>
<evidence type="ECO:0000256" key="1">
    <source>
        <dbReference type="ARBA" id="ARBA00001412"/>
    </source>
</evidence>
<dbReference type="InterPro" id="IPR029062">
    <property type="entry name" value="Class_I_gatase-like"/>
</dbReference>
<sequence length="683" mass="79047">MRKAQTYKWNQMELGTCYYPEHWDSKLWGEDLRRMKENGIFTIRIAEFAWNKFEPQEGVFNFEFFDKFMEIAVDEGMKVILGTPTATPPVWLTEKYPEVLNCRMDGSPFYHGMRRHYNYNSKIYQELSARIVDKMAAHYGAHPAIIGWQIDNELNCEVDEFYSESDTLAFREFLKKKYLSLEKLNTAWGTIVWNQTYNAWEEIYVPRTTIHNSTNPHQTLDYIRFVSESAIAFCKMQSDIIRKYKKADDFITTNGMFGNLDNHKMQDQCLDVYTYDSYPNFAFCLEENPLNSDDLNDRKWSRNLMEVRSICPHFGIMEQQSGANGWNTRMEAPAPKPGQMMLWAMQSIAHGADYVSFFRWRTATVGTEIYWHGILDYDNRDNRKLTEVRQIWERTKAIGEMVGAEYQASVAMLQDYDNTWDSQVDVWHKRLKKQSEKEIFVAFQINHTPMDIFNITDETQWEELAKYSVLIYPHALILNEKKVHTLETYVQNGGILVLGSRTGQKDENGQCVMTPMPGLLASLTGTNVREYTFVGPADKAVTMVWGDKSVDTGVFNDILEVASPDAQVLAVYENNYYSGSSALIERKEGKGKVLHFGGTFTRENTKELMDYTGVLSPYASLIELPESCEIVVRKKDGVEYYIVLNFAAEEQVINLKSSLVDMDTKEEVAGKIMLQAYETRVFC</sequence>
<dbReference type="InterPro" id="IPR013529">
    <property type="entry name" value="Glyco_hydro_42_N"/>
</dbReference>
<keyword evidence="6" id="KW-0862">Zinc</keyword>
<evidence type="ECO:0000256" key="5">
    <source>
        <dbReference type="ARBA" id="ARBA00022801"/>
    </source>
</evidence>
<dbReference type="EC" id="3.2.1.23" evidence="3 8"/>
<comment type="caution">
    <text evidence="11">The sequence shown here is derived from an EMBL/GenBank/DDBJ whole genome shotgun (WGS) entry which is preliminary data.</text>
</comment>
<evidence type="ECO:0000256" key="3">
    <source>
        <dbReference type="ARBA" id="ARBA00012756"/>
    </source>
</evidence>
<keyword evidence="7 8" id="KW-0326">Glycosidase</keyword>
<dbReference type="Proteomes" id="UP001523565">
    <property type="component" value="Unassembled WGS sequence"/>
</dbReference>
<evidence type="ECO:0000256" key="7">
    <source>
        <dbReference type="ARBA" id="ARBA00023295"/>
    </source>
</evidence>
<comment type="similarity">
    <text evidence="2 8">Belongs to the glycosyl hydrolase 42 family.</text>
</comment>
<dbReference type="SUPFAM" id="SSF51445">
    <property type="entry name" value="(Trans)glycosidases"/>
    <property type="match status" value="1"/>
</dbReference>
<dbReference type="PIRSF" id="PIRSF001084">
    <property type="entry name" value="B-galactosidase"/>
    <property type="match status" value="1"/>
</dbReference>
<evidence type="ECO:0000313" key="11">
    <source>
        <dbReference type="EMBL" id="MCP1110542.1"/>
    </source>
</evidence>
<proteinExistence type="inferred from homology"/>
<evidence type="ECO:0000259" key="9">
    <source>
        <dbReference type="Pfam" id="PF02449"/>
    </source>
</evidence>
<evidence type="ECO:0000256" key="8">
    <source>
        <dbReference type="PIRNR" id="PIRNR001084"/>
    </source>
</evidence>
<keyword evidence="4" id="KW-0479">Metal-binding</keyword>
<dbReference type="InterPro" id="IPR017853">
    <property type="entry name" value="GH"/>
</dbReference>
<dbReference type="Gene3D" id="2.60.40.1180">
    <property type="entry name" value="Golgi alpha-mannosidase II"/>
    <property type="match status" value="1"/>
</dbReference>
<dbReference type="PANTHER" id="PTHR36447">
    <property type="entry name" value="BETA-GALACTOSIDASE GANA"/>
    <property type="match status" value="1"/>
</dbReference>
<evidence type="ECO:0000256" key="6">
    <source>
        <dbReference type="ARBA" id="ARBA00022833"/>
    </source>
</evidence>
<protein>
    <recommendedName>
        <fullName evidence="3 8">Beta-galactosidase</fullName>
        <shortName evidence="8">Beta-gal</shortName>
        <ecNumber evidence="3 8">3.2.1.23</ecNumber>
    </recommendedName>
</protein>
<dbReference type="InterPro" id="IPR013780">
    <property type="entry name" value="Glyco_hydro_b"/>
</dbReference>
<organism evidence="11 12">
    <name type="scientific">Ohessyouella blattaphilus</name>
    <dbReference type="NCBI Taxonomy" id="2949333"/>
    <lineage>
        <taxon>Bacteria</taxon>
        <taxon>Bacillati</taxon>
        <taxon>Bacillota</taxon>
        <taxon>Clostridia</taxon>
        <taxon>Lachnospirales</taxon>
        <taxon>Lachnospiraceae</taxon>
        <taxon>Ohessyouella</taxon>
    </lineage>
</organism>
<dbReference type="RefSeq" id="WP_262069422.1">
    <property type="nucleotide sequence ID" value="NZ_JAMXOC010000014.1"/>
</dbReference>